<feature type="domain" description="UspA" evidence="2">
    <location>
        <begin position="1"/>
        <end position="140"/>
    </location>
</feature>
<evidence type="ECO:0000256" key="1">
    <source>
        <dbReference type="ARBA" id="ARBA00008791"/>
    </source>
</evidence>
<evidence type="ECO:0000313" key="3">
    <source>
        <dbReference type="EMBL" id="SEN03619.1"/>
    </source>
</evidence>
<protein>
    <submittedName>
        <fullName evidence="3">Nucleotide-binding universal stress protein, UspA family</fullName>
    </submittedName>
</protein>
<dbReference type="CDD" id="cd23659">
    <property type="entry name" value="USP_At3g01520-like"/>
    <property type="match status" value="1"/>
</dbReference>
<dbReference type="OrthoDB" id="9816117at2"/>
<evidence type="ECO:0000259" key="2">
    <source>
        <dbReference type="Pfam" id="PF00582"/>
    </source>
</evidence>
<comment type="similarity">
    <text evidence="1">Belongs to the universal stress protein A family.</text>
</comment>
<dbReference type="PANTHER" id="PTHR46268">
    <property type="entry name" value="STRESS RESPONSE PROTEIN NHAX"/>
    <property type="match status" value="1"/>
</dbReference>
<dbReference type="Gene3D" id="3.40.50.620">
    <property type="entry name" value="HUPs"/>
    <property type="match status" value="2"/>
</dbReference>
<dbReference type="PRINTS" id="PR01438">
    <property type="entry name" value="UNVRSLSTRESS"/>
</dbReference>
<dbReference type="InterPro" id="IPR006015">
    <property type="entry name" value="Universal_stress_UspA"/>
</dbReference>
<gene>
    <name evidence="3" type="ORF">SAMN05660976_06647</name>
</gene>
<organism evidence="3 4">
    <name type="scientific">Nonomuraea pusilla</name>
    <dbReference type="NCBI Taxonomy" id="46177"/>
    <lineage>
        <taxon>Bacteria</taxon>
        <taxon>Bacillati</taxon>
        <taxon>Actinomycetota</taxon>
        <taxon>Actinomycetes</taxon>
        <taxon>Streptosporangiales</taxon>
        <taxon>Streptosporangiaceae</taxon>
        <taxon>Nonomuraea</taxon>
    </lineage>
</organism>
<dbReference type="AlphaFoldDB" id="A0A1H8D8P0"/>
<dbReference type="InterPro" id="IPR014729">
    <property type="entry name" value="Rossmann-like_a/b/a_fold"/>
</dbReference>
<dbReference type="SUPFAM" id="SSF52402">
    <property type="entry name" value="Adenine nucleotide alpha hydrolases-like"/>
    <property type="match status" value="2"/>
</dbReference>
<evidence type="ECO:0000313" key="4">
    <source>
        <dbReference type="Proteomes" id="UP000198953"/>
    </source>
</evidence>
<feature type="domain" description="UspA" evidence="2">
    <location>
        <begin position="155"/>
        <end position="291"/>
    </location>
</feature>
<reference evidence="3 4" key="1">
    <citation type="submission" date="2016-10" db="EMBL/GenBank/DDBJ databases">
        <authorList>
            <person name="de Groot N.N."/>
        </authorList>
    </citation>
    <scope>NUCLEOTIDE SEQUENCE [LARGE SCALE GENOMIC DNA]</scope>
    <source>
        <strain evidence="3 4">DSM 43357</strain>
    </source>
</reference>
<dbReference type="Proteomes" id="UP000198953">
    <property type="component" value="Unassembled WGS sequence"/>
</dbReference>
<dbReference type="PANTHER" id="PTHR46268:SF6">
    <property type="entry name" value="UNIVERSAL STRESS PROTEIN UP12"/>
    <property type="match status" value="1"/>
</dbReference>
<dbReference type="EMBL" id="FOBF01000021">
    <property type="protein sequence ID" value="SEN03619.1"/>
    <property type="molecule type" value="Genomic_DNA"/>
</dbReference>
<dbReference type="STRING" id="46177.SAMN05660976_06647"/>
<keyword evidence="4" id="KW-1185">Reference proteome</keyword>
<proteinExistence type="inferred from homology"/>
<sequence>MTRTIVVGFDGSEPSLDAVNWAGREAALRDATLHIVHAVARWTPDVLLVPEPSGWDVEAEAAARRQLEEAALRARAGRPHLPVTTDLAAGSAAEALISAAEEADLLVVGSRGRGGFTALLLGSVSRHVATRAPCPVAVVPQPRPAGAGTAAGAGTVVVGVSGQPGQDDLLDFAFAEAALRHATLRAVHGWLHPSAIAPGDMQPLVYDIETVGEQEALLLGQILAGWREKYPDVRLTQHVAHGHPAEILIRASEDADLLILGTHARPGPLPALGGTVHAVLHHARSPIIVVRT</sequence>
<name>A0A1H8D8P0_9ACTN</name>
<dbReference type="InterPro" id="IPR006016">
    <property type="entry name" value="UspA"/>
</dbReference>
<dbReference type="RefSeq" id="WP_055508700.1">
    <property type="nucleotide sequence ID" value="NZ_BBZG01000006.1"/>
</dbReference>
<accession>A0A1H8D8P0</accession>
<dbReference type="Pfam" id="PF00582">
    <property type="entry name" value="Usp"/>
    <property type="match status" value="2"/>
</dbReference>